<dbReference type="PANTHER" id="PTHR46170:SF1">
    <property type="entry name" value="GATOR COMPLEX PROTEIN WDR59"/>
    <property type="match status" value="1"/>
</dbReference>
<evidence type="ECO:0000256" key="1">
    <source>
        <dbReference type="ARBA" id="ARBA00022574"/>
    </source>
</evidence>
<dbReference type="PANTHER" id="PTHR46170">
    <property type="entry name" value="GATOR COMPLEX PROTEIN WDR59"/>
    <property type="match status" value="1"/>
</dbReference>
<sequence>VSSSKIDQLGGFKQSMASPSRNGATFMSTKEEFQPPDQKDSVPSKTTFYSQLSIRVAQPVGSMSISPSNRDVALAARKGLFIIDLENPWSPPRVLYHFTNWEVADIQWNPHSARDKWVASTSNQKAFIWNLERPEHNTIHIVLHGHTRAISDVNWSPFDPDKIATCSVDAFINLWDLRTPTKPSSSFCAWTAGATQVKFNRKNKYLLASAHDRDLKIWDIRMGSLPITSIRAHTAKIYGIDWSRHDDSNIITCSLDKSVKYWNIHEPGKCQGQILTNSPVWRARHTPVGHGILTMPQRLETTLYLWNREKPEKPVHSFQGHKDVVKEFVWRMKGGGDSNVDDREFQLVTWSKDQHLRLWPIKDEHLQSIGHKRGQRRRITDKFTRTGHSTHTYRDSPRRKLFTSSQTSALTVPTLKVMPGNRMSSITSYMGPPSTEIYRRLKISPLSWMQGVKIIKQRGEEAGSAGTAPRNWLDELGQVSKKFPQVVFNPLIIPDRRCTISLHSHGPWADDGVAFLQINVYFPEEYPERGVPDFEIQKTGMISMMSRSQILRLLDFIANKCASQKRPCLEACIRYLLGEESGEKYGRSDMDLSRRPPHGRNWSSLQDAGERDDHNVPFPNLCGARFSGNGQLICFFSCYRARDSSNTNPKSARYTYTHPPTYEYFDQYKVISQLPRRFAHLGDDDNPSSDGPDDENESLNLFMYPSIRKQDTVGTGALYQPATKLNRTGYTVYLHDLSDWIPVSKKLAIEYTLLGDDPIHICNHNARVAAKHNRSDLEEIWLLAALILDDQVPCDKRRGFVGSGIQQNVPRSATKRRDSGTAVEPPFIDDNGSFMPFRIQWGYHPFGADLVKKIFQHFATIGDVQTLAMLSCVFREPEKKTVEADDMSTPDSFGSAPLNQSSDYFNYQRNPERLSLSTSHRTNVSSMMNHSFVSHFSDTYSSRGSWHGYYPNDYALNFLSATPTTFASNGFSLGESTVHGINMPIPDSSYHKKTIPGSMMSYPSSGSTADSLPRGSSPAGFASKSENEHMNSDRGDFSISENKKDFEDETWPTHLPLLETDAQAAITYDQYRLAYAKLLYMWGLLEARAELLKFMDLVKSKTIFGGLVVDKENLRTVHSVCQTCGSATVNTSTRGRLKLRCTNESCETNKKNARKESGIKCSICRCLTKGLVSFCIKCNHGGHAMHMRDWFANNNVKCPSGCGCSCILTHLLGEETGYFTFLQKSIYIASTVEKYTS</sequence>
<dbReference type="InterPro" id="IPR049566">
    <property type="entry name" value="WDR59_RTC1-like_RING_Znf"/>
</dbReference>
<dbReference type="PROSITE" id="PS50082">
    <property type="entry name" value="WD_REPEATS_2"/>
    <property type="match status" value="3"/>
</dbReference>
<protein>
    <submittedName>
        <fullName evidence="6">7828_t:CDS:1</fullName>
    </submittedName>
</protein>
<dbReference type="AlphaFoldDB" id="A0A9N9GB68"/>
<keyword evidence="7" id="KW-1185">Reference proteome</keyword>
<feature type="non-terminal residue" evidence="6">
    <location>
        <position position="1237"/>
    </location>
</feature>
<keyword evidence="2" id="KW-0677">Repeat</keyword>
<feature type="compositionally biased region" description="Basic and acidic residues" evidence="4">
    <location>
        <begin position="29"/>
        <end position="42"/>
    </location>
</feature>
<dbReference type="GO" id="GO:0035591">
    <property type="term" value="F:signaling adaptor activity"/>
    <property type="evidence" value="ECO:0007669"/>
    <property type="project" value="TreeGrafter"/>
</dbReference>
<dbReference type="InterPro" id="IPR019775">
    <property type="entry name" value="WD40_repeat_CS"/>
</dbReference>
<dbReference type="GO" id="GO:0005774">
    <property type="term" value="C:vacuolar membrane"/>
    <property type="evidence" value="ECO:0007669"/>
    <property type="project" value="TreeGrafter"/>
</dbReference>
<dbReference type="SMART" id="SM00320">
    <property type="entry name" value="WD40"/>
    <property type="match status" value="5"/>
</dbReference>
<feature type="region of interest" description="Disordered" evidence="4">
    <location>
        <begin position="586"/>
        <end position="610"/>
    </location>
</feature>
<dbReference type="GO" id="GO:0035859">
    <property type="term" value="C:Seh1-associated complex"/>
    <property type="evidence" value="ECO:0007669"/>
    <property type="project" value="TreeGrafter"/>
</dbReference>
<evidence type="ECO:0000256" key="4">
    <source>
        <dbReference type="SAM" id="MobiDB-lite"/>
    </source>
</evidence>
<keyword evidence="1 3" id="KW-0853">WD repeat</keyword>
<name>A0A9N9GB68_9GLOM</name>
<comment type="caution">
    <text evidence="6">The sequence shown here is derived from an EMBL/GenBank/DDBJ whole genome shotgun (WGS) entry which is preliminary data.</text>
</comment>
<feature type="domain" description="WDR59/RTC1-like RING zinc finger" evidence="5">
    <location>
        <begin position="1160"/>
        <end position="1208"/>
    </location>
</feature>
<feature type="region of interest" description="Disordered" evidence="4">
    <location>
        <begin position="1"/>
        <end position="44"/>
    </location>
</feature>
<dbReference type="OrthoDB" id="311712at2759"/>
<dbReference type="Pfam" id="PF17120">
    <property type="entry name" value="zf-RING_16"/>
    <property type="match status" value="1"/>
</dbReference>
<gene>
    <name evidence="6" type="ORF">POCULU_LOCUS7126</name>
</gene>
<feature type="repeat" description="WD" evidence="3">
    <location>
        <begin position="197"/>
        <end position="228"/>
    </location>
</feature>
<feature type="region of interest" description="Disordered" evidence="4">
    <location>
        <begin position="1001"/>
        <end position="1039"/>
    </location>
</feature>
<proteinExistence type="predicted"/>
<feature type="compositionally biased region" description="Basic and acidic residues" evidence="4">
    <location>
        <begin position="1025"/>
        <end position="1039"/>
    </location>
</feature>
<feature type="repeat" description="WD" evidence="3">
    <location>
        <begin position="143"/>
        <end position="185"/>
    </location>
</feature>
<dbReference type="Pfam" id="PF00400">
    <property type="entry name" value="WD40"/>
    <property type="match status" value="3"/>
</dbReference>
<dbReference type="PROSITE" id="PS50294">
    <property type="entry name" value="WD_REPEATS_REGION"/>
    <property type="match status" value="2"/>
</dbReference>
<evidence type="ECO:0000259" key="5">
    <source>
        <dbReference type="Pfam" id="PF17120"/>
    </source>
</evidence>
<feature type="repeat" description="WD" evidence="3">
    <location>
        <begin position="230"/>
        <end position="264"/>
    </location>
</feature>
<dbReference type="Gene3D" id="2.130.10.10">
    <property type="entry name" value="YVTN repeat-like/Quinoprotein amine dehydrogenase"/>
    <property type="match status" value="1"/>
</dbReference>
<reference evidence="6" key="1">
    <citation type="submission" date="2021-06" db="EMBL/GenBank/DDBJ databases">
        <authorList>
            <person name="Kallberg Y."/>
            <person name="Tangrot J."/>
            <person name="Rosling A."/>
        </authorList>
    </citation>
    <scope>NUCLEOTIDE SEQUENCE</scope>
    <source>
        <strain evidence="6">IA702</strain>
    </source>
</reference>
<dbReference type="PROSITE" id="PS00678">
    <property type="entry name" value="WD_REPEATS_1"/>
    <property type="match status" value="2"/>
</dbReference>
<dbReference type="GO" id="GO:0034198">
    <property type="term" value="P:cellular response to amino acid starvation"/>
    <property type="evidence" value="ECO:0007669"/>
    <property type="project" value="TreeGrafter"/>
</dbReference>
<organism evidence="6 7">
    <name type="scientific">Paraglomus occultum</name>
    <dbReference type="NCBI Taxonomy" id="144539"/>
    <lineage>
        <taxon>Eukaryota</taxon>
        <taxon>Fungi</taxon>
        <taxon>Fungi incertae sedis</taxon>
        <taxon>Mucoromycota</taxon>
        <taxon>Glomeromycotina</taxon>
        <taxon>Glomeromycetes</taxon>
        <taxon>Paraglomerales</taxon>
        <taxon>Paraglomeraceae</taxon>
        <taxon>Paraglomus</taxon>
    </lineage>
</organism>
<dbReference type="GO" id="GO:1904263">
    <property type="term" value="P:positive regulation of TORC1 signaling"/>
    <property type="evidence" value="ECO:0007669"/>
    <property type="project" value="TreeGrafter"/>
</dbReference>
<evidence type="ECO:0000313" key="7">
    <source>
        <dbReference type="Proteomes" id="UP000789572"/>
    </source>
</evidence>
<accession>A0A9N9GB68</accession>
<dbReference type="InterPro" id="IPR036322">
    <property type="entry name" value="WD40_repeat_dom_sf"/>
</dbReference>
<dbReference type="EMBL" id="CAJVPJ010001511">
    <property type="protein sequence ID" value="CAG8594124.1"/>
    <property type="molecule type" value="Genomic_DNA"/>
</dbReference>
<evidence type="ECO:0000256" key="3">
    <source>
        <dbReference type="PROSITE-ProRule" id="PRU00221"/>
    </source>
</evidence>
<dbReference type="InterPro" id="IPR015943">
    <property type="entry name" value="WD40/YVTN_repeat-like_dom_sf"/>
</dbReference>
<dbReference type="InterPro" id="IPR049567">
    <property type="entry name" value="WDR59-like"/>
</dbReference>
<dbReference type="Proteomes" id="UP000789572">
    <property type="component" value="Unassembled WGS sequence"/>
</dbReference>
<evidence type="ECO:0000256" key="2">
    <source>
        <dbReference type="ARBA" id="ARBA00022737"/>
    </source>
</evidence>
<feature type="compositionally biased region" description="Polar residues" evidence="4">
    <location>
        <begin position="15"/>
        <end position="28"/>
    </location>
</feature>
<dbReference type="InterPro" id="IPR001680">
    <property type="entry name" value="WD40_rpt"/>
</dbReference>
<dbReference type="SUPFAM" id="SSF50978">
    <property type="entry name" value="WD40 repeat-like"/>
    <property type="match status" value="1"/>
</dbReference>
<evidence type="ECO:0000313" key="6">
    <source>
        <dbReference type="EMBL" id="CAG8594124.1"/>
    </source>
</evidence>